<comment type="similarity">
    <text evidence="1">Belongs to the peptidase C1 family.</text>
</comment>
<evidence type="ECO:0000256" key="2">
    <source>
        <dbReference type="ARBA" id="ARBA00022670"/>
    </source>
</evidence>
<dbReference type="Pfam" id="PF00112">
    <property type="entry name" value="Peptidase_C1"/>
    <property type="match status" value="1"/>
</dbReference>
<evidence type="ECO:0000256" key="1">
    <source>
        <dbReference type="ARBA" id="ARBA00008455"/>
    </source>
</evidence>
<feature type="chain" id="PRO_5018766524" evidence="5">
    <location>
        <begin position="27"/>
        <end position="475"/>
    </location>
</feature>
<dbReference type="InterPro" id="IPR000169">
    <property type="entry name" value="Pept_cys_AS"/>
</dbReference>
<dbReference type="GO" id="GO:0008234">
    <property type="term" value="F:cysteine-type peptidase activity"/>
    <property type="evidence" value="ECO:0007669"/>
    <property type="project" value="UniProtKB-KW"/>
</dbReference>
<dbReference type="CDD" id="cd02248">
    <property type="entry name" value="Peptidase_C1A"/>
    <property type="match status" value="1"/>
</dbReference>
<dbReference type="EMBL" id="GBHO01025791">
    <property type="protein sequence ID" value="JAG17813.1"/>
    <property type="molecule type" value="Transcribed_RNA"/>
</dbReference>
<reference evidence="7" key="1">
    <citation type="journal article" date="2014" name="PLoS ONE">
        <title>Transcriptome-Based Identification of ABC Transporters in the Western Tarnished Plant Bug Lygus hesperus.</title>
        <authorList>
            <person name="Hull J.J."/>
            <person name="Chaney K."/>
            <person name="Geib S.M."/>
            <person name="Fabrick J.A."/>
            <person name="Brent C.S."/>
            <person name="Walsh D."/>
            <person name="Lavine L.C."/>
        </authorList>
    </citation>
    <scope>NUCLEOTIDE SEQUENCE</scope>
</reference>
<keyword evidence="4" id="KW-0788">Thiol protease</keyword>
<dbReference type="SMART" id="SM00645">
    <property type="entry name" value="Pept_C1"/>
    <property type="match status" value="1"/>
</dbReference>
<keyword evidence="2" id="KW-0645">Protease</keyword>
<reference evidence="7" key="2">
    <citation type="submission" date="2014-07" db="EMBL/GenBank/DDBJ databases">
        <authorList>
            <person name="Hull J."/>
        </authorList>
    </citation>
    <scope>NUCLEOTIDE SEQUENCE</scope>
</reference>
<accession>A0A0A9XG70</accession>
<feature type="domain" description="Peptidase C1A papain C-terminal" evidence="6">
    <location>
        <begin position="249"/>
        <end position="469"/>
    </location>
</feature>
<keyword evidence="3" id="KW-0378">Hydrolase</keyword>
<keyword evidence="5" id="KW-0732">Signal</keyword>
<feature type="signal peptide" evidence="5">
    <location>
        <begin position="1"/>
        <end position="26"/>
    </location>
</feature>
<dbReference type="PROSITE" id="PS00139">
    <property type="entry name" value="THIOL_PROTEASE_CYS"/>
    <property type="match status" value="1"/>
</dbReference>
<protein>
    <submittedName>
        <fullName evidence="7">Counting factor associated protein D</fullName>
    </submittedName>
</protein>
<name>A0A0A9XG70_LYGHE</name>
<evidence type="ECO:0000256" key="4">
    <source>
        <dbReference type="ARBA" id="ARBA00022807"/>
    </source>
</evidence>
<dbReference type="SUPFAM" id="SSF54001">
    <property type="entry name" value="Cysteine proteinases"/>
    <property type="match status" value="1"/>
</dbReference>
<gene>
    <name evidence="7" type="primary">cfaD_7</name>
    <name evidence="7" type="ORF">CM83_72874</name>
</gene>
<dbReference type="InterPro" id="IPR038765">
    <property type="entry name" value="Papain-like_cys_pep_sf"/>
</dbReference>
<organism evidence="7">
    <name type="scientific">Lygus hesperus</name>
    <name type="common">Western plant bug</name>
    <dbReference type="NCBI Taxonomy" id="30085"/>
    <lineage>
        <taxon>Eukaryota</taxon>
        <taxon>Metazoa</taxon>
        <taxon>Ecdysozoa</taxon>
        <taxon>Arthropoda</taxon>
        <taxon>Hexapoda</taxon>
        <taxon>Insecta</taxon>
        <taxon>Pterygota</taxon>
        <taxon>Neoptera</taxon>
        <taxon>Paraneoptera</taxon>
        <taxon>Hemiptera</taxon>
        <taxon>Heteroptera</taxon>
        <taxon>Panheteroptera</taxon>
        <taxon>Cimicomorpha</taxon>
        <taxon>Miridae</taxon>
        <taxon>Mirini</taxon>
        <taxon>Lygus</taxon>
    </lineage>
</organism>
<dbReference type="AlphaFoldDB" id="A0A0A9XG70"/>
<dbReference type="InterPro" id="IPR000668">
    <property type="entry name" value="Peptidase_C1A_C"/>
</dbReference>
<dbReference type="InterPro" id="IPR013128">
    <property type="entry name" value="Peptidase_C1A"/>
</dbReference>
<dbReference type="GO" id="GO:0006508">
    <property type="term" value="P:proteolysis"/>
    <property type="evidence" value="ECO:0007669"/>
    <property type="project" value="UniProtKB-KW"/>
</dbReference>
<dbReference type="InterPro" id="IPR039417">
    <property type="entry name" value="Peptidase_C1A_papain-like"/>
</dbReference>
<evidence type="ECO:0000259" key="6">
    <source>
        <dbReference type="SMART" id="SM00645"/>
    </source>
</evidence>
<evidence type="ECO:0000313" key="7">
    <source>
        <dbReference type="EMBL" id="JAG17813.1"/>
    </source>
</evidence>
<proteinExistence type="inferred from homology"/>
<dbReference type="PRINTS" id="PR00705">
    <property type="entry name" value="PAPAIN"/>
</dbReference>
<evidence type="ECO:0000256" key="5">
    <source>
        <dbReference type="SAM" id="SignalP"/>
    </source>
</evidence>
<dbReference type="PANTHER" id="PTHR12411">
    <property type="entry name" value="CYSTEINE PROTEASE FAMILY C1-RELATED"/>
    <property type="match status" value="1"/>
</dbReference>
<dbReference type="Gene3D" id="3.90.70.10">
    <property type="entry name" value="Cysteine proteinases"/>
    <property type="match status" value="1"/>
</dbReference>
<evidence type="ECO:0000256" key="3">
    <source>
        <dbReference type="ARBA" id="ARBA00022801"/>
    </source>
</evidence>
<sequence length="475" mass="54778">MCSSHFTALGKLLVTVLMTCTLSVHAQLEFLQEPYVGWLAKSEKDNIFLQVWQHYNASSKYVKWYVETTNVYEWSMEENKLRYIFPVNTSDGVQFTECFFDTTNVTWAPFPDPRGFKPLGNNTWSRGEEDLTVYYGNIHGRQVPRLSRRKNSKGVEFSYYENHALPAYINNWEEFRPKIPCPITDVSQEFSTVDDFLKKYVANVKHVSTGSRGLGQQDPTWIRPSGWFPNPDTYPTQPIEYFSYKDEFIPATWDWRNKGVVTDVKSQDQCGSCWAFATVGVIEGAYARKTHQLLAFSEQYVMDCVWIGNPHQGGCFGGYPEQAYKWIKSVQYLPESQEYRYLNTHGWCNPRSPSFVHIPIKNYGTVKPDVAVLKTALYHKGPLSVEFNLPKRFYYQYNGRTVFEISRKEALDGGKHDMVLVGYGSCGHLGGDDCFLIKNSWSDKWGLGGYFYIRENTLVELLNQPTALAQYVELE</sequence>